<protein>
    <submittedName>
        <fullName evidence="2">Uncharacterized protein</fullName>
    </submittedName>
</protein>
<accession>A0A835G7C8</accession>
<keyword evidence="3" id="KW-1185">Reference proteome</keyword>
<reference evidence="2" key="1">
    <citation type="submission" date="2020-08" db="EMBL/GenBank/DDBJ databases">
        <title>Spodoptera exigua strain:BAW_Kor-Di-RS1 Genome sequencing and assembly.</title>
        <authorList>
            <person name="Kim J."/>
            <person name="Nam H.Y."/>
            <person name="Kwon M."/>
            <person name="Choi J.H."/>
            <person name="Cho S.R."/>
            <person name="Kim G.-H."/>
        </authorList>
    </citation>
    <scope>NUCLEOTIDE SEQUENCE</scope>
    <source>
        <strain evidence="2">BAW_Kor-Di-RS1</strain>
        <tissue evidence="2">Whole-body</tissue>
    </source>
</reference>
<keyword evidence="1" id="KW-0812">Transmembrane</keyword>
<gene>
    <name evidence="2" type="ORF">HW555_012280</name>
</gene>
<keyword evidence="1" id="KW-1133">Transmembrane helix</keyword>
<dbReference type="EMBL" id="JACKWZ010000432">
    <property type="protein sequence ID" value="KAF9407824.1"/>
    <property type="molecule type" value="Genomic_DNA"/>
</dbReference>
<evidence type="ECO:0000313" key="2">
    <source>
        <dbReference type="EMBL" id="KAF9407824.1"/>
    </source>
</evidence>
<keyword evidence="1" id="KW-0472">Membrane</keyword>
<proteinExistence type="predicted"/>
<dbReference type="AlphaFoldDB" id="A0A835G7C8"/>
<name>A0A835G7C8_SPOEX</name>
<sequence length="80" mass="9422">MEVVKKIQQFISYWYVRYLVATELYMVDTWEKVIVLSLAQQSDIVFGAFFTLFWYFNYSIIVGGIAQLRSSTAHDVEQIL</sequence>
<comment type="caution">
    <text evidence="2">The sequence shown here is derived from an EMBL/GenBank/DDBJ whole genome shotgun (WGS) entry which is preliminary data.</text>
</comment>
<feature type="transmembrane region" description="Helical" evidence="1">
    <location>
        <begin position="44"/>
        <end position="66"/>
    </location>
</feature>
<organism evidence="2 3">
    <name type="scientific">Spodoptera exigua</name>
    <name type="common">Beet armyworm</name>
    <name type="synonym">Noctua fulgens</name>
    <dbReference type="NCBI Taxonomy" id="7107"/>
    <lineage>
        <taxon>Eukaryota</taxon>
        <taxon>Metazoa</taxon>
        <taxon>Ecdysozoa</taxon>
        <taxon>Arthropoda</taxon>
        <taxon>Hexapoda</taxon>
        <taxon>Insecta</taxon>
        <taxon>Pterygota</taxon>
        <taxon>Neoptera</taxon>
        <taxon>Endopterygota</taxon>
        <taxon>Lepidoptera</taxon>
        <taxon>Glossata</taxon>
        <taxon>Ditrysia</taxon>
        <taxon>Noctuoidea</taxon>
        <taxon>Noctuidae</taxon>
        <taxon>Amphipyrinae</taxon>
        <taxon>Spodoptera</taxon>
    </lineage>
</organism>
<evidence type="ECO:0000313" key="3">
    <source>
        <dbReference type="Proteomes" id="UP000648187"/>
    </source>
</evidence>
<evidence type="ECO:0000256" key="1">
    <source>
        <dbReference type="SAM" id="Phobius"/>
    </source>
</evidence>
<dbReference type="Proteomes" id="UP000648187">
    <property type="component" value="Unassembled WGS sequence"/>
</dbReference>